<reference evidence="1" key="1">
    <citation type="submission" date="2020-05" db="EMBL/GenBank/DDBJ databases">
        <authorList>
            <person name="Chiriac C."/>
            <person name="Salcher M."/>
            <person name="Ghai R."/>
            <person name="Kavagutti S V."/>
        </authorList>
    </citation>
    <scope>NUCLEOTIDE SEQUENCE</scope>
</reference>
<accession>A0A6J7FFC6</accession>
<proteinExistence type="predicted"/>
<sequence>MKLTTERLEQHARHAAAQYVKRQVVREQLADALDIQSVRPRHIGDLFTRRHLHPR</sequence>
<name>A0A6J7FFC6_9ZZZZ</name>
<dbReference type="EMBL" id="CAFBMK010000007">
    <property type="protein sequence ID" value="CAB4894662.1"/>
    <property type="molecule type" value="Genomic_DNA"/>
</dbReference>
<gene>
    <name evidence="1" type="ORF">UFOPK3564_00227</name>
</gene>
<evidence type="ECO:0000313" key="1">
    <source>
        <dbReference type="EMBL" id="CAB4894662.1"/>
    </source>
</evidence>
<organism evidence="1">
    <name type="scientific">freshwater metagenome</name>
    <dbReference type="NCBI Taxonomy" id="449393"/>
    <lineage>
        <taxon>unclassified sequences</taxon>
        <taxon>metagenomes</taxon>
        <taxon>ecological metagenomes</taxon>
    </lineage>
</organism>
<protein>
    <submittedName>
        <fullName evidence="1">Unannotated protein</fullName>
    </submittedName>
</protein>
<dbReference type="AlphaFoldDB" id="A0A6J7FFC6"/>